<dbReference type="InterPro" id="IPR032820">
    <property type="entry name" value="ATPase_put"/>
</dbReference>
<feature type="transmembrane region" description="Helical" evidence="1">
    <location>
        <begin position="20"/>
        <end position="42"/>
    </location>
</feature>
<keyword evidence="1" id="KW-0812">Transmembrane</keyword>
<evidence type="ECO:0000313" key="3">
    <source>
        <dbReference type="Proteomes" id="UP000238034"/>
    </source>
</evidence>
<dbReference type="Pfam" id="PF09527">
    <property type="entry name" value="ATPase_gene1"/>
    <property type="match status" value="1"/>
</dbReference>
<sequence length="80" mass="8868">MKPSDEKEDKDKGKRALNSYAYYSGMGFQMIAVIGIFAFIGYQIDEGRDSGTPIFTAFLSLVGVCASMYLVIRSVNKNKN</sequence>
<protein>
    <submittedName>
        <fullName evidence="2">Putative F0F1-ATPase subunit (Ca2+/Mg2+ transporter)</fullName>
    </submittedName>
</protein>
<evidence type="ECO:0000256" key="1">
    <source>
        <dbReference type="SAM" id="Phobius"/>
    </source>
</evidence>
<comment type="caution">
    <text evidence="2">The sequence shown here is derived from an EMBL/GenBank/DDBJ whole genome shotgun (WGS) entry which is preliminary data.</text>
</comment>
<keyword evidence="1" id="KW-0472">Membrane</keyword>
<proteinExistence type="predicted"/>
<dbReference type="AlphaFoldDB" id="A0A2T0U6R6"/>
<evidence type="ECO:0000313" key="2">
    <source>
        <dbReference type="EMBL" id="PRY53558.1"/>
    </source>
</evidence>
<dbReference type="EMBL" id="PVTH01000003">
    <property type="protein sequence ID" value="PRY53558.1"/>
    <property type="molecule type" value="Genomic_DNA"/>
</dbReference>
<feature type="transmembrane region" description="Helical" evidence="1">
    <location>
        <begin position="54"/>
        <end position="72"/>
    </location>
</feature>
<dbReference type="RefSeq" id="WP_245925438.1">
    <property type="nucleotide sequence ID" value="NZ_PVTH01000003.1"/>
</dbReference>
<name>A0A2T0U6R6_9SPHI</name>
<accession>A0A2T0U6R6</accession>
<organism evidence="2 3">
    <name type="scientific">Arcticibacter pallidicorallinus</name>
    <dbReference type="NCBI Taxonomy" id="1259464"/>
    <lineage>
        <taxon>Bacteria</taxon>
        <taxon>Pseudomonadati</taxon>
        <taxon>Bacteroidota</taxon>
        <taxon>Sphingobacteriia</taxon>
        <taxon>Sphingobacteriales</taxon>
        <taxon>Sphingobacteriaceae</taxon>
        <taxon>Arcticibacter</taxon>
    </lineage>
</organism>
<keyword evidence="3" id="KW-1185">Reference proteome</keyword>
<keyword evidence="1" id="KW-1133">Transmembrane helix</keyword>
<reference evidence="2 3" key="1">
    <citation type="submission" date="2018-03" db="EMBL/GenBank/DDBJ databases">
        <title>Genomic Encyclopedia of Type Strains, Phase III (KMG-III): the genomes of soil and plant-associated and newly described type strains.</title>
        <authorList>
            <person name="Whitman W."/>
        </authorList>
    </citation>
    <scope>NUCLEOTIDE SEQUENCE [LARGE SCALE GENOMIC DNA]</scope>
    <source>
        <strain evidence="2 3">CGMCC 1.9313</strain>
    </source>
</reference>
<dbReference type="Proteomes" id="UP000238034">
    <property type="component" value="Unassembled WGS sequence"/>
</dbReference>
<gene>
    <name evidence="2" type="ORF">B0I27_10323</name>
</gene>